<keyword evidence="5" id="KW-0804">Transcription</keyword>
<dbReference type="InterPro" id="IPR013137">
    <property type="entry name" value="Znf_TFIIB"/>
</dbReference>
<dbReference type="PANTHER" id="PTHR11618:SF13">
    <property type="entry name" value="TRANSCRIPTION INITIATION FACTOR IIB"/>
    <property type="match status" value="1"/>
</dbReference>
<dbReference type="InterPro" id="IPR000812">
    <property type="entry name" value="TFIIB"/>
</dbReference>
<dbReference type="GO" id="GO:0017025">
    <property type="term" value="F:TBP-class protein binding"/>
    <property type="evidence" value="ECO:0007669"/>
    <property type="project" value="InterPro"/>
</dbReference>
<dbReference type="PROSITE" id="PS51134">
    <property type="entry name" value="ZF_TFIIB"/>
    <property type="match status" value="1"/>
</dbReference>
<dbReference type="InterPro" id="IPR013763">
    <property type="entry name" value="Cyclin-like_dom"/>
</dbReference>
<evidence type="ECO:0000256" key="1">
    <source>
        <dbReference type="ARBA" id="ARBA00010857"/>
    </source>
</evidence>
<keyword evidence="7" id="KW-0648">Protein biosynthesis</keyword>
<evidence type="ECO:0000256" key="2">
    <source>
        <dbReference type="ARBA" id="ARBA00013932"/>
    </source>
</evidence>
<evidence type="ECO:0000313" key="7">
    <source>
        <dbReference type="EMBL" id="PIV42102.1"/>
    </source>
</evidence>
<dbReference type="PRINTS" id="PR00685">
    <property type="entry name" value="TIFACTORIIB"/>
</dbReference>
<keyword evidence="4" id="KW-0805">Transcription regulation</keyword>
<dbReference type="GO" id="GO:0003743">
    <property type="term" value="F:translation initiation factor activity"/>
    <property type="evidence" value="ECO:0007669"/>
    <property type="project" value="UniProtKB-KW"/>
</dbReference>
<dbReference type="PANTHER" id="PTHR11618">
    <property type="entry name" value="TRANSCRIPTION INITIATION FACTOR IIB-RELATED"/>
    <property type="match status" value="1"/>
</dbReference>
<dbReference type="InterPro" id="IPR023484">
    <property type="entry name" value="TFIIB_arc"/>
</dbReference>
<dbReference type="FunFam" id="1.10.472.170:FF:000001">
    <property type="entry name" value="Transcription initiation factor IIB"/>
    <property type="match status" value="1"/>
</dbReference>
<comment type="caution">
    <text evidence="7">The sequence shown here is derived from an EMBL/GenBank/DDBJ whole genome shotgun (WGS) entry which is preliminary data.</text>
</comment>
<dbReference type="Proteomes" id="UP000230304">
    <property type="component" value="Unassembled WGS sequence"/>
</dbReference>
<comment type="similarity">
    <text evidence="1">Belongs to the TFIIB family.</text>
</comment>
<dbReference type="Pfam" id="PF00382">
    <property type="entry name" value="TFIIB"/>
    <property type="match status" value="2"/>
</dbReference>
<keyword evidence="3" id="KW-0677">Repeat</keyword>
<evidence type="ECO:0000259" key="6">
    <source>
        <dbReference type="PROSITE" id="PS51134"/>
    </source>
</evidence>
<name>A0A2M7D7I1_9BACT</name>
<feature type="domain" description="TFIIB-type" evidence="6">
    <location>
        <begin position="3"/>
        <end position="34"/>
    </location>
</feature>
<dbReference type="NCBIfam" id="NF001658">
    <property type="entry name" value="PRK00423.1"/>
    <property type="match status" value="1"/>
</dbReference>
<gene>
    <name evidence="7" type="primary">tfb</name>
    <name evidence="7" type="ORF">COS26_02575</name>
</gene>
<sequence>MEKGRRCPECESQNLIHDYDSGETVCGDCGLVLREQMIDKGPEWRAFTDEEKVSRTRVGMPTTYAVHDKGLSTDVGGGPFGVNYDAFGRKLPLATRAQMWRLRKWQIRSRVHTSVDRNLAQAMYELDRLKDKLTIPPPVKEMAAVIYRKAIEKGLIRGRNINAMIRAALYAACRDSGLPRTIKEISEGNPLFKKDIARCYRLILKELKMQMPVSDSVTCISKIAEKIGISEKSQGRAAKILHQAKEKKYGPGKDPMGLAAAALYIACLENNEQKKGRWGGPITQKDIAETAGVTEVTIRNRYKNLVKILDIKLLTRSEKIALFYFVPSSESSTR</sequence>
<dbReference type="PROSITE" id="PS00782">
    <property type="entry name" value="TFIIB"/>
    <property type="match status" value="1"/>
</dbReference>
<evidence type="ECO:0000313" key="8">
    <source>
        <dbReference type="Proteomes" id="UP000230304"/>
    </source>
</evidence>
<dbReference type="Gene3D" id="1.10.472.170">
    <property type="match status" value="1"/>
</dbReference>
<reference evidence="8" key="1">
    <citation type="submission" date="2017-09" db="EMBL/GenBank/DDBJ databases">
        <title>Depth-based differentiation of microbial function through sediment-hosted aquifers and enrichment of novel symbionts in the deep terrestrial subsurface.</title>
        <authorList>
            <person name="Probst A.J."/>
            <person name="Ladd B."/>
            <person name="Jarett J.K."/>
            <person name="Geller-Mcgrath D.E."/>
            <person name="Sieber C.M.K."/>
            <person name="Emerson J.B."/>
            <person name="Anantharaman K."/>
            <person name="Thomas B.C."/>
            <person name="Malmstrom R."/>
            <person name="Stieglmeier M."/>
            <person name="Klingl A."/>
            <person name="Woyke T."/>
            <person name="Ryan C.M."/>
            <person name="Banfield J.F."/>
        </authorList>
    </citation>
    <scope>NUCLEOTIDE SEQUENCE [LARGE SCALE GENOMIC DNA]</scope>
</reference>
<organism evidence="7 8">
    <name type="scientific">Candidatus Nealsonbacteria bacterium CG02_land_8_20_14_3_00_40_11</name>
    <dbReference type="NCBI Taxonomy" id="1974700"/>
    <lineage>
        <taxon>Bacteria</taxon>
        <taxon>Candidatus Nealsoniibacteriota</taxon>
    </lineage>
</organism>
<dbReference type="InterPro" id="IPR013150">
    <property type="entry name" value="TFIIB_cyclin"/>
</dbReference>
<dbReference type="Pfam" id="PF08271">
    <property type="entry name" value="Zn_Ribbon_TF"/>
    <property type="match status" value="1"/>
</dbReference>
<evidence type="ECO:0000256" key="3">
    <source>
        <dbReference type="ARBA" id="ARBA00022737"/>
    </source>
</evidence>
<evidence type="ECO:0000256" key="4">
    <source>
        <dbReference type="ARBA" id="ARBA00023015"/>
    </source>
</evidence>
<accession>A0A2M7D7I1</accession>
<dbReference type="GO" id="GO:0070897">
    <property type="term" value="P:transcription preinitiation complex assembly"/>
    <property type="evidence" value="ECO:0007669"/>
    <property type="project" value="InterPro"/>
</dbReference>
<dbReference type="CDD" id="cd20550">
    <property type="entry name" value="CYCLIN_TFIIB_archaea_like_rpt2"/>
    <property type="match status" value="1"/>
</dbReference>
<dbReference type="SUPFAM" id="SSF57783">
    <property type="entry name" value="Zinc beta-ribbon"/>
    <property type="match status" value="1"/>
</dbReference>
<dbReference type="GO" id="GO:0097550">
    <property type="term" value="C:transcription preinitiation complex"/>
    <property type="evidence" value="ECO:0007669"/>
    <property type="project" value="TreeGrafter"/>
</dbReference>
<dbReference type="EMBL" id="PEUA01000057">
    <property type="protein sequence ID" value="PIV42102.1"/>
    <property type="molecule type" value="Genomic_DNA"/>
</dbReference>
<proteinExistence type="inferred from homology"/>
<dbReference type="InterPro" id="IPR023486">
    <property type="entry name" value="TFIIB_CS"/>
</dbReference>
<dbReference type="SMART" id="SM00385">
    <property type="entry name" value="CYCLIN"/>
    <property type="match status" value="2"/>
</dbReference>
<dbReference type="SUPFAM" id="SSF47954">
    <property type="entry name" value="Cyclin-like"/>
    <property type="match status" value="2"/>
</dbReference>
<dbReference type="HAMAP" id="MF_00383">
    <property type="entry name" value="TF2B_arch"/>
    <property type="match status" value="1"/>
</dbReference>
<dbReference type="AlphaFoldDB" id="A0A2M7D7I1"/>
<evidence type="ECO:0000256" key="5">
    <source>
        <dbReference type="ARBA" id="ARBA00023163"/>
    </source>
</evidence>
<dbReference type="CDD" id="cd20549">
    <property type="entry name" value="CYCLIN_TFIIB_archaea_like_rpt1"/>
    <property type="match status" value="1"/>
</dbReference>
<protein>
    <recommendedName>
        <fullName evidence="2">Transcription initiation factor IIB</fullName>
    </recommendedName>
</protein>
<keyword evidence="7" id="KW-0396">Initiation factor</keyword>
<dbReference type="Gene3D" id="1.10.472.10">
    <property type="entry name" value="Cyclin-like"/>
    <property type="match status" value="1"/>
</dbReference>
<dbReference type="InterPro" id="IPR036915">
    <property type="entry name" value="Cyclin-like_sf"/>
</dbReference>